<comment type="function">
    <text evidence="8">Part of a membrane-bound complex that couples electron transfer with translocation of ions across the membrane.</text>
</comment>
<dbReference type="InterPro" id="IPR003667">
    <property type="entry name" value="NqrDE/RnfAE"/>
</dbReference>
<evidence type="ECO:0000313" key="9">
    <source>
        <dbReference type="EMBL" id="MTV30232.1"/>
    </source>
</evidence>
<dbReference type="OrthoDB" id="9782945at2"/>
<feature type="transmembrane region" description="Helical" evidence="8">
    <location>
        <begin position="80"/>
        <end position="102"/>
    </location>
</feature>
<keyword evidence="4 8" id="KW-1278">Translocase</keyword>
<keyword evidence="2 8" id="KW-0813">Transport</keyword>
<dbReference type="Pfam" id="PF02508">
    <property type="entry name" value="Rnf-Nqr"/>
    <property type="match status" value="1"/>
</dbReference>
<comment type="caution">
    <text evidence="8">Lacks conserved residue(s) required for the propagation of feature annotation.</text>
</comment>
<dbReference type="Proteomes" id="UP000439113">
    <property type="component" value="Unassembled WGS sequence"/>
</dbReference>
<keyword evidence="8" id="KW-1003">Cell membrane</keyword>
<dbReference type="NCBIfam" id="TIGR01948">
    <property type="entry name" value="rnfE"/>
    <property type="match status" value="1"/>
</dbReference>
<organism evidence="9 10">
    <name type="scientific">Rhodoblastus acidophilus</name>
    <name type="common">Rhodopseudomonas acidophila</name>
    <dbReference type="NCBI Taxonomy" id="1074"/>
    <lineage>
        <taxon>Bacteria</taxon>
        <taxon>Pseudomonadati</taxon>
        <taxon>Pseudomonadota</taxon>
        <taxon>Alphaproteobacteria</taxon>
        <taxon>Hyphomicrobiales</taxon>
        <taxon>Rhodoblastaceae</taxon>
        <taxon>Rhodoblastus</taxon>
    </lineage>
</organism>
<reference evidence="9 10" key="1">
    <citation type="submission" date="2019-11" db="EMBL/GenBank/DDBJ databases">
        <title>Whole-genome sequence of a Rhodoblastus acidophilus DSM 142.</title>
        <authorList>
            <person name="Kyndt J.A."/>
            <person name="Meyer T.E."/>
        </authorList>
    </citation>
    <scope>NUCLEOTIDE SEQUENCE [LARGE SCALE GENOMIC DNA]</scope>
    <source>
        <strain evidence="9 10">DSM 142</strain>
    </source>
</reference>
<dbReference type="GO" id="GO:0022900">
    <property type="term" value="P:electron transport chain"/>
    <property type="evidence" value="ECO:0007669"/>
    <property type="project" value="UniProtKB-UniRule"/>
</dbReference>
<dbReference type="PANTHER" id="PTHR30586:SF0">
    <property type="entry name" value="ION-TRANSLOCATING OXIDOREDUCTASE COMPLEX SUBUNIT E"/>
    <property type="match status" value="1"/>
</dbReference>
<accession>A0A6N8DIB8</accession>
<dbReference type="EMBL" id="WNKS01000003">
    <property type="protein sequence ID" value="MTV30232.1"/>
    <property type="molecule type" value="Genomic_DNA"/>
</dbReference>
<name>A0A6N8DIB8_RHOAC</name>
<dbReference type="PIRSF" id="PIRSF006102">
    <property type="entry name" value="NQR_DE"/>
    <property type="match status" value="1"/>
</dbReference>
<sequence>MSESVSSLMAPPSTWEEFTEGLWKRNPVFVMVLGMCPTLAVTVTAMNSLSMGIATTFVLAASCFLVSLMRKMIPKEVRIATYIVIIATFVTVTDYAIQAISLDLYEALGAYIQLIVANCLVLGRAEAHAARTPPVEATMNAIGMGLGFTLSLVMIGGVREILGAGAFFGIPLFGEHFQPWVVMVLPPGGFFVMAGWLLLFSILRRRSQMKADAASVEAADALKTSGACHGA</sequence>
<protein>
    <recommendedName>
        <fullName evidence="8">Ion-translocating oxidoreductase complex subunit E</fullName>
        <ecNumber evidence="8">7.-.-.-</ecNumber>
    </recommendedName>
    <alternativeName>
        <fullName evidence="8">Rnf electron transport complex subunit E</fullName>
    </alternativeName>
</protein>
<dbReference type="NCBIfam" id="NF009070">
    <property type="entry name" value="PRK12405.1"/>
    <property type="match status" value="1"/>
</dbReference>
<comment type="subunit">
    <text evidence="8">The complex is composed of six subunits: RnfA, RnfB, RnfC, RnfD, RnfE and RnfG.</text>
</comment>
<dbReference type="RefSeq" id="WP_155444906.1">
    <property type="nucleotide sequence ID" value="NZ_JAOQNR010000003.1"/>
</dbReference>
<evidence type="ECO:0000256" key="4">
    <source>
        <dbReference type="ARBA" id="ARBA00022967"/>
    </source>
</evidence>
<feature type="transmembrane region" description="Helical" evidence="8">
    <location>
        <begin position="108"/>
        <end position="125"/>
    </location>
</feature>
<dbReference type="HAMAP" id="MF_00478">
    <property type="entry name" value="RsxE_RnfE"/>
    <property type="match status" value="1"/>
</dbReference>
<dbReference type="GO" id="GO:0012505">
    <property type="term" value="C:endomembrane system"/>
    <property type="evidence" value="ECO:0007669"/>
    <property type="project" value="UniProtKB-SubCell"/>
</dbReference>
<keyword evidence="6 8" id="KW-1133">Transmembrane helix</keyword>
<comment type="subcellular location">
    <subcellularLocation>
        <location evidence="8">Cell inner membrane</location>
        <topology evidence="8">Multi-pass membrane protein</topology>
    </subcellularLocation>
    <subcellularLocation>
        <location evidence="1">Endomembrane system</location>
        <topology evidence="1">Multi-pass membrane protein</topology>
    </subcellularLocation>
</comment>
<dbReference type="EC" id="7.-.-.-" evidence="8"/>
<evidence type="ECO:0000313" key="10">
    <source>
        <dbReference type="Proteomes" id="UP000439113"/>
    </source>
</evidence>
<keyword evidence="8" id="KW-0997">Cell inner membrane</keyword>
<evidence type="ECO:0000256" key="3">
    <source>
        <dbReference type="ARBA" id="ARBA00022692"/>
    </source>
</evidence>
<feature type="transmembrane region" description="Helical" evidence="8">
    <location>
        <begin position="51"/>
        <end position="68"/>
    </location>
</feature>
<gene>
    <name evidence="8" type="primary">rnfE</name>
    <name evidence="9" type="ORF">GJ654_04410</name>
</gene>
<keyword evidence="7 8" id="KW-0472">Membrane</keyword>
<keyword evidence="5 8" id="KW-0249">Electron transport</keyword>
<feature type="transmembrane region" description="Helical" evidence="8">
    <location>
        <begin position="177"/>
        <end position="200"/>
    </location>
</feature>
<evidence type="ECO:0000256" key="5">
    <source>
        <dbReference type="ARBA" id="ARBA00022982"/>
    </source>
</evidence>
<dbReference type="AlphaFoldDB" id="A0A6N8DIB8"/>
<evidence type="ECO:0000256" key="1">
    <source>
        <dbReference type="ARBA" id="ARBA00004127"/>
    </source>
</evidence>
<keyword evidence="3 8" id="KW-0812">Transmembrane</keyword>
<comment type="caution">
    <text evidence="9">The sequence shown here is derived from an EMBL/GenBank/DDBJ whole genome shotgun (WGS) entry which is preliminary data.</text>
</comment>
<proteinExistence type="inferred from homology"/>
<evidence type="ECO:0000256" key="2">
    <source>
        <dbReference type="ARBA" id="ARBA00022448"/>
    </source>
</evidence>
<evidence type="ECO:0000256" key="7">
    <source>
        <dbReference type="ARBA" id="ARBA00023136"/>
    </source>
</evidence>
<evidence type="ECO:0000256" key="6">
    <source>
        <dbReference type="ARBA" id="ARBA00022989"/>
    </source>
</evidence>
<comment type="similarity">
    <text evidence="8">Belongs to the NqrDE/RnfAE family.</text>
</comment>
<dbReference type="InterPro" id="IPR010968">
    <property type="entry name" value="RnfE"/>
</dbReference>
<dbReference type="GO" id="GO:0005886">
    <property type="term" value="C:plasma membrane"/>
    <property type="evidence" value="ECO:0007669"/>
    <property type="project" value="UniProtKB-SubCell"/>
</dbReference>
<evidence type="ECO:0000256" key="8">
    <source>
        <dbReference type="HAMAP-Rule" id="MF_00478"/>
    </source>
</evidence>
<dbReference type="PANTHER" id="PTHR30586">
    <property type="entry name" value="ELECTRON TRANSPORT COMPLEX PROTEIN RNFE"/>
    <property type="match status" value="1"/>
</dbReference>